<dbReference type="RefSeq" id="WP_286347384.1">
    <property type="nucleotide sequence ID" value="NZ_AP027733.1"/>
</dbReference>
<protein>
    <submittedName>
        <fullName evidence="2">Uncharacterized protein</fullName>
    </submittedName>
</protein>
<evidence type="ECO:0000313" key="3">
    <source>
        <dbReference type="Proteomes" id="UP001321486"/>
    </source>
</evidence>
<name>A0ABM8GVP4_9MICO</name>
<dbReference type="EMBL" id="AP027733">
    <property type="protein sequence ID" value="BDZ52539.1"/>
    <property type="molecule type" value="Genomic_DNA"/>
</dbReference>
<organism evidence="2 3">
    <name type="scientific">Frondihabitans sucicola</name>
    <dbReference type="NCBI Taxonomy" id="1268041"/>
    <lineage>
        <taxon>Bacteria</taxon>
        <taxon>Bacillati</taxon>
        <taxon>Actinomycetota</taxon>
        <taxon>Actinomycetes</taxon>
        <taxon>Micrococcales</taxon>
        <taxon>Microbacteriaceae</taxon>
        <taxon>Frondihabitans</taxon>
    </lineage>
</organism>
<keyword evidence="3" id="KW-1185">Reference proteome</keyword>
<evidence type="ECO:0000256" key="1">
    <source>
        <dbReference type="SAM" id="MobiDB-lite"/>
    </source>
</evidence>
<proteinExistence type="predicted"/>
<evidence type="ECO:0000313" key="2">
    <source>
        <dbReference type="EMBL" id="BDZ52539.1"/>
    </source>
</evidence>
<gene>
    <name evidence="2" type="ORF">GCM10025867_47800</name>
</gene>
<feature type="compositionally biased region" description="Polar residues" evidence="1">
    <location>
        <begin position="372"/>
        <end position="381"/>
    </location>
</feature>
<reference evidence="3" key="1">
    <citation type="journal article" date="2019" name="Int. J. Syst. Evol. Microbiol.">
        <title>The Global Catalogue of Microorganisms (GCM) 10K type strain sequencing project: providing services to taxonomists for standard genome sequencing and annotation.</title>
        <authorList>
            <consortium name="The Broad Institute Genomics Platform"/>
            <consortium name="The Broad Institute Genome Sequencing Center for Infectious Disease"/>
            <person name="Wu L."/>
            <person name="Ma J."/>
        </authorList>
    </citation>
    <scope>NUCLEOTIDE SEQUENCE [LARGE SCALE GENOMIC DNA]</scope>
    <source>
        <strain evidence="3">NBRC 108728</strain>
    </source>
</reference>
<dbReference type="Proteomes" id="UP001321486">
    <property type="component" value="Plasmid pNBRC108728a"/>
</dbReference>
<keyword evidence="2" id="KW-0614">Plasmid</keyword>
<accession>A0ABM8GVP4</accession>
<sequence>MCLSENDKYGPRRCSGHAREEYANATVKMDAIRVEAATLRSEADGYREAWVASTDAALRHGDKGVDQSLTPEERLKHLDAAEQDRAAAASAKAEYLRIGRESRVAQVAFGEAADVVNTKRAQYDATPEGITSIAAQLNQAEVDYRHAETQDQKIDAGTRVTMLRDRRYFAERSAKREAIRRITNFEDLDATHERANSKARWEMALDDAQAHVDAARTPDEKLAANAGLLNAQAHMRDIHREERGISRMNPWQASGLGDASDEEIGAWGNVSSAHKPIGSFDGYGMHEIMVRREANGVVTQAKFEVPTGTYGFDSDEPGRHPDTTIIMRDITTRARAYDRAGGSRKAFVEQGGTPEEFSRAKTASTTFARLFSSSAPRTPRQSDPMCKSADEPGGPYRCSSDMDANYRRSVRKLAKAAELSAWVRAQRDMSRARADAFADAIGPQPDQAQAGKLAAFERTAVESQKLAGRFFAQEQAAVDDMQHARDERDATPRGLGDLALERAEARSQGDPAFEAAIQRRIHAAEQRMDSEARERMARNPTSRARPFVQRALAQTTSTRLAVSEMVEADRVSATEKLFEWGGGAHQVRVFRQAPGEDRPREVQFTASPESRSADQLVDDLARDAGRYRGSGGYLDRFVEAHGFSSGGRTGARGEFAAARKAHERLVALFGDERAGAYCEAAGSASAPARRASSSAMPPGDLALR</sequence>
<feature type="region of interest" description="Disordered" evidence="1">
    <location>
        <begin position="372"/>
        <end position="400"/>
    </location>
</feature>
<geneLocation type="plasmid" evidence="2 3">
    <name>pNBRC108728a</name>
</geneLocation>
<feature type="region of interest" description="Disordered" evidence="1">
    <location>
        <begin position="681"/>
        <end position="704"/>
    </location>
</feature>